<evidence type="ECO:0000256" key="4">
    <source>
        <dbReference type="ARBA" id="ARBA00022289"/>
    </source>
</evidence>
<dbReference type="PANTHER" id="PTHR45976">
    <property type="entry name" value="ARMADILLO SEGMENT POLARITY PROTEIN"/>
    <property type="match status" value="1"/>
</dbReference>
<dbReference type="InterPro" id="IPR016024">
    <property type="entry name" value="ARM-type_fold"/>
</dbReference>
<feature type="repeat" description="ARM" evidence="9">
    <location>
        <begin position="193"/>
        <end position="233"/>
    </location>
</feature>
<dbReference type="OMA" id="YPKLVYT"/>
<keyword evidence="12" id="KW-1185">Reference proteome</keyword>
<keyword evidence="8" id="KW-0130">Cell adhesion</keyword>
<feature type="repeat" description="ARM" evidence="9">
    <location>
        <begin position="531"/>
        <end position="574"/>
    </location>
</feature>
<dbReference type="PRINTS" id="PR01869">
    <property type="entry name" value="BCATNINFAMLY"/>
</dbReference>
<dbReference type="InterPro" id="IPR013284">
    <property type="entry name" value="Beta-catenin"/>
</dbReference>
<evidence type="ECO:0000256" key="2">
    <source>
        <dbReference type="ARBA" id="ARBA00004496"/>
    </source>
</evidence>
<reference evidence="11" key="1">
    <citation type="submission" date="2021-01" db="UniProtKB">
        <authorList>
            <consortium name="EnsemblMetazoa"/>
        </authorList>
    </citation>
    <scope>IDENTIFICATION</scope>
</reference>
<dbReference type="FunFam" id="1.25.10.10:FF:000015">
    <property type="entry name" value="Catenin beta-1"/>
    <property type="match status" value="1"/>
</dbReference>
<evidence type="ECO:0000256" key="5">
    <source>
        <dbReference type="ARBA" id="ARBA00022490"/>
    </source>
</evidence>
<feature type="repeat" description="ARM" evidence="9">
    <location>
        <begin position="635"/>
        <end position="677"/>
    </location>
</feature>
<feature type="repeat" description="ARM" evidence="9">
    <location>
        <begin position="319"/>
        <end position="361"/>
    </location>
</feature>
<dbReference type="Proteomes" id="UP000594260">
    <property type="component" value="Unplaced"/>
</dbReference>
<proteinExistence type="inferred from homology"/>
<feature type="repeat" description="ARM" evidence="9">
    <location>
        <begin position="235"/>
        <end position="278"/>
    </location>
</feature>
<feature type="region of interest" description="Disordered" evidence="10">
    <location>
        <begin position="722"/>
        <end position="784"/>
    </location>
</feature>
<sequence>MSYAQLQPQAPQPTATGNQQRQAQQQTINLYGGKGSGVGSVVQSEVSREQQTVMWQQNSYLAHGNTGSGTDSGIQSAGPLSVAGGAEDGMIYDWGDQSSTGAISSNYGGAPNTGDQTNSSVDEVGAQLSQTRSQRVRAAMFPETLDEGMDIPSTQYDPSQPTAVQRLSEPSQMLRHAVVNLINYQDDADLATRAIPELIKLLNDEDQVVVGQAAVMVHQLSKKEASRHAIMNSPQMVAALVKAMATSNDLDTTRSAAGTLQNLSQHRQGLLAIFKSGGIPALVKLLSSPVESVLFYAITTLHNLLLHQDGSKMAVRLAGGLQKMVSLLQRNNVKFLAVVTDCLQILAYGNQESKLVILASGGPTELVRILRCYTYEKLLWTTTRVLKVLSVCCSNKPAIVEAGGVQALAQHLNHGSQRLVLNCLWTLRNLSDAAIRQDNLEQLLHNLVELLASPDMNVVTCAAGILSNLTCNNQRNKSIVCRVQGCEALVRTVIQAGDREEITEPAVCALRHLTCRHPEAELAQQAIRRTYGLQVFVKLLHPPARWPLVKAVIGLIRNLALCPDNNAPLREDGAIQRLSQILHKAFGDMTASHANGGPAPLCDGVSMEEVVEGTVGAMHIFSKDPSNRPLIRSLHVIPVFVQLLYSDVENVQRVAVSVLSELAADREGADQIEADGATGPLTELLRSGNEAVATYAAAILFRMSDDKSQDYKKRLSMELTAGLMRPGEHGTPQPPHVDPMDMGFDPDAYNPSGMYPAPPHTAPGGPRNPGQQQTNNNNNNNYAAQGYPVDTQIAINSMQTLDISSSPVATPHAAHTPLNNFQAGHHNEGMDLDPNYDHAANPSPINSDSLNPNWYTSDL</sequence>
<feature type="repeat" description="ARM" evidence="9">
    <location>
        <begin position="442"/>
        <end position="480"/>
    </location>
</feature>
<name>A0A7M7K996_VARDE</name>
<accession>A0A7M7K996</accession>
<feature type="repeat" description="ARM" evidence="9">
    <location>
        <begin position="484"/>
        <end position="521"/>
    </location>
</feature>
<dbReference type="FunCoup" id="A0A7M7K996">
    <property type="interactions" value="1444"/>
</dbReference>
<dbReference type="InterPro" id="IPR000225">
    <property type="entry name" value="Armadillo"/>
</dbReference>
<evidence type="ECO:0000256" key="7">
    <source>
        <dbReference type="ARBA" id="ARBA00022737"/>
    </source>
</evidence>
<dbReference type="AlphaFoldDB" id="A0A7M7K996"/>
<dbReference type="Gene3D" id="1.25.10.10">
    <property type="entry name" value="Leucine-rich Repeat Variant"/>
    <property type="match status" value="1"/>
</dbReference>
<evidence type="ECO:0000256" key="9">
    <source>
        <dbReference type="PROSITE-ProRule" id="PRU00259"/>
    </source>
</evidence>
<dbReference type="GO" id="GO:0007155">
    <property type="term" value="P:cell adhesion"/>
    <property type="evidence" value="ECO:0007669"/>
    <property type="project" value="UniProtKB-KW"/>
</dbReference>
<evidence type="ECO:0000313" key="11">
    <source>
        <dbReference type="EnsemblMetazoa" id="XP_022663472"/>
    </source>
</evidence>
<dbReference type="OrthoDB" id="195736at2759"/>
<dbReference type="GO" id="GO:0005737">
    <property type="term" value="C:cytoplasm"/>
    <property type="evidence" value="ECO:0007669"/>
    <property type="project" value="UniProtKB-SubCell"/>
</dbReference>
<feature type="repeat" description="ARM" evidence="9">
    <location>
        <begin position="277"/>
        <end position="319"/>
    </location>
</feature>
<dbReference type="GO" id="GO:0045296">
    <property type="term" value="F:cadherin binding"/>
    <property type="evidence" value="ECO:0007669"/>
    <property type="project" value="InterPro"/>
</dbReference>
<dbReference type="SUPFAM" id="SSF48371">
    <property type="entry name" value="ARM repeat"/>
    <property type="match status" value="1"/>
</dbReference>
<feature type="region of interest" description="Disordered" evidence="10">
    <location>
        <begin position="1"/>
        <end position="24"/>
    </location>
</feature>
<dbReference type="PROSITE" id="PS50176">
    <property type="entry name" value="ARM_REPEAT"/>
    <property type="match status" value="9"/>
</dbReference>
<dbReference type="RefSeq" id="XP_022663472.1">
    <property type="nucleotide sequence ID" value="XM_022807737.1"/>
</dbReference>
<dbReference type="KEGG" id="vde:111251296"/>
<dbReference type="SMART" id="SM00185">
    <property type="entry name" value="ARM"/>
    <property type="match status" value="12"/>
</dbReference>
<comment type="similarity">
    <text evidence="3">Belongs to the beta-catenin family.</text>
</comment>
<comment type="subcellular location">
    <subcellularLocation>
        <location evidence="1">Cell membrane</location>
        <topology evidence="1">Peripheral membrane protein</topology>
        <orientation evidence="1">Cytoplasmic side</orientation>
    </subcellularLocation>
    <subcellularLocation>
        <location evidence="2">Cytoplasm</location>
    </subcellularLocation>
</comment>
<evidence type="ECO:0000256" key="6">
    <source>
        <dbReference type="ARBA" id="ARBA00022687"/>
    </source>
</evidence>
<dbReference type="InParanoid" id="A0A7M7K996"/>
<dbReference type="GeneID" id="111251296"/>
<organism evidence="11 12">
    <name type="scientific">Varroa destructor</name>
    <name type="common">Honeybee mite</name>
    <dbReference type="NCBI Taxonomy" id="109461"/>
    <lineage>
        <taxon>Eukaryota</taxon>
        <taxon>Metazoa</taxon>
        <taxon>Ecdysozoa</taxon>
        <taxon>Arthropoda</taxon>
        <taxon>Chelicerata</taxon>
        <taxon>Arachnida</taxon>
        <taxon>Acari</taxon>
        <taxon>Parasitiformes</taxon>
        <taxon>Mesostigmata</taxon>
        <taxon>Gamasina</taxon>
        <taxon>Dermanyssoidea</taxon>
        <taxon>Varroidae</taxon>
        <taxon>Varroa</taxon>
    </lineage>
</organism>
<keyword evidence="5" id="KW-0963">Cytoplasm</keyword>
<evidence type="ECO:0000256" key="8">
    <source>
        <dbReference type="ARBA" id="ARBA00022889"/>
    </source>
</evidence>
<dbReference type="Pfam" id="PF00514">
    <property type="entry name" value="Arm"/>
    <property type="match status" value="3"/>
</dbReference>
<feature type="compositionally biased region" description="Low complexity" evidence="10">
    <location>
        <begin position="762"/>
        <end position="784"/>
    </location>
</feature>
<feature type="region of interest" description="Disordered" evidence="10">
    <location>
        <begin position="806"/>
        <end position="859"/>
    </location>
</feature>
<dbReference type="EnsemblMetazoa" id="XM_022807737">
    <property type="protein sequence ID" value="XP_022663472"/>
    <property type="gene ID" value="LOC111251296"/>
</dbReference>
<keyword evidence="6" id="KW-0879">Wnt signaling pathway</keyword>
<evidence type="ECO:0000256" key="3">
    <source>
        <dbReference type="ARBA" id="ARBA00005462"/>
    </source>
</evidence>
<dbReference type="GO" id="GO:0005886">
    <property type="term" value="C:plasma membrane"/>
    <property type="evidence" value="ECO:0007669"/>
    <property type="project" value="UniProtKB-SubCell"/>
</dbReference>
<feature type="repeat" description="ARM" evidence="9">
    <location>
        <begin position="361"/>
        <end position="404"/>
    </location>
</feature>
<protein>
    <recommendedName>
        <fullName evidence="4">Armadillo segment polarity protein</fullName>
    </recommendedName>
</protein>
<feature type="compositionally biased region" description="Polar residues" evidence="10">
    <location>
        <begin position="843"/>
        <end position="859"/>
    </location>
</feature>
<dbReference type="GO" id="GO:0005911">
    <property type="term" value="C:cell-cell junction"/>
    <property type="evidence" value="ECO:0007669"/>
    <property type="project" value="UniProtKB-ARBA"/>
</dbReference>
<dbReference type="InterPro" id="IPR011989">
    <property type="entry name" value="ARM-like"/>
</dbReference>
<evidence type="ECO:0000313" key="12">
    <source>
        <dbReference type="Proteomes" id="UP000594260"/>
    </source>
</evidence>
<evidence type="ECO:0000256" key="10">
    <source>
        <dbReference type="SAM" id="MobiDB-lite"/>
    </source>
</evidence>
<keyword evidence="7" id="KW-0677">Repeat</keyword>
<dbReference type="CTD" id="31151"/>
<evidence type="ECO:0000256" key="1">
    <source>
        <dbReference type="ARBA" id="ARBA00004413"/>
    </source>
</evidence>
<dbReference type="GO" id="GO:0016055">
    <property type="term" value="P:Wnt signaling pathway"/>
    <property type="evidence" value="ECO:0007669"/>
    <property type="project" value="UniProtKB-KW"/>
</dbReference>